<dbReference type="PROSITE" id="PS51194">
    <property type="entry name" value="HELICASE_CTER"/>
    <property type="match status" value="1"/>
</dbReference>
<dbReference type="InterPro" id="IPR050079">
    <property type="entry name" value="DEAD_box_RNA_helicase"/>
</dbReference>
<dbReference type="InterPro" id="IPR000629">
    <property type="entry name" value="RNA-helicase_DEAD-box_CS"/>
</dbReference>
<evidence type="ECO:0000313" key="13">
    <source>
        <dbReference type="RefSeq" id="XP_014478099.1"/>
    </source>
</evidence>
<dbReference type="GO" id="GO:0005829">
    <property type="term" value="C:cytosol"/>
    <property type="evidence" value="ECO:0007669"/>
    <property type="project" value="TreeGrafter"/>
</dbReference>
<dbReference type="GO" id="GO:0010468">
    <property type="term" value="P:regulation of gene expression"/>
    <property type="evidence" value="ECO:0007669"/>
    <property type="project" value="UniProtKB-ARBA"/>
</dbReference>
<evidence type="ECO:0000256" key="7">
    <source>
        <dbReference type="SAM" id="MobiDB-lite"/>
    </source>
</evidence>
<feature type="domain" description="Helicase ATP-binding" evidence="8">
    <location>
        <begin position="55"/>
        <end position="225"/>
    </location>
</feature>
<feature type="short sequence motif" description="Q motif" evidence="6">
    <location>
        <begin position="24"/>
        <end position="52"/>
    </location>
</feature>
<feature type="domain" description="DEAD-box RNA helicase Q" evidence="10">
    <location>
        <begin position="24"/>
        <end position="52"/>
    </location>
</feature>
<gene>
    <name evidence="12 13 14" type="primary">LOC106746243</name>
</gene>
<dbReference type="InterPro" id="IPR027417">
    <property type="entry name" value="P-loop_NTPase"/>
</dbReference>
<reference evidence="12 13" key="1">
    <citation type="submission" date="2025-04" db="UniProtKB">
        <authorList>
            <consortium name="RefSeq"/>
        </authorList>
    </citation>
    <scope>IDENTIFICATION</scope>
</reference>
<keyword evidence="11" id="KW-1185">Reference proteome</keyword>
<keyword evidence="3" id="KW-0378">Hydrolase</keyword>
<name>A0A6P3XJD4_DINQU</name>
<dbReference type="AlphaFoldDB" id="A0A6P3XJD4"/>
<dbReference type="PROSITE" id="PS51195">
    <property type="entry name" value="Q_MOTIF"/>
    <property type="match status" value="1"/>
</dbReference>
<feature type="region of interest" description="Disordered" evidence="7">
    <location>
        <begin position="877"/>
        <end position="916"/>
    </location>
</feature>
<evidence type="ECO:0000256" key="3">
    <source>
        <dbReference type="ARBA" id="ARBA00022801"/>
    </source>
</evidence>
<dbReference type="Pfam" id="PF00270">
    <property type="entry name" value="DEAD"/>
    <property type="match status" value="1"/>
</dbReference>
<feature type="compositionally biased region" description="Basic and acidic residues" evidence="7">
    <location>
        <begin position="951"/>
        <end position="977"/>
    </location>
</feature>
<dbReference type="SMART" id="SM00490">
    <property type="entry name" value="HELICc"/>
    <property type="match status" value="1"/>
</dbReference>
<dbReference type="RefSeq" id="XP_014478090.1">
    <property type="nucleotide sequence ID" value="XM_014622604.1"/>
</dbReference>
<evidence type="ECO:0000313" key="12">
    <source>
        <dbReference type="RefSeq" id="XP_014478090.1"/>
    </source>
</evidence>
<feature type="compositionally biased region" description="Polar residues" evidence="7">
    <location>
        <begin position="452"/>
        <end position="472"/>
    </location>
</feature>
<dbReference type="KEGG" id="dqu:106746243"/>
<dbReference type="Pfam" id="PF00271">
    <property type="entry name" value="Helicase_C"/>
    <property type="match status" value="1"/>
</dbReference>
<feature type="compositionally biased region" description="Basic and acidic residues" evidence="7">
    <location>
        <begin position="885"/>
        <end position="895"/>
    </location>
</feature>
<organism evidence="11 13">
    <name type="scientific">Dinoponera quadriceps</name>
    <name type="common">South American ant</name>
    <dbReference type="NCBI Taxonomy" id="609295"/>
    <lineage>
        <taxon>Eukaryota</taxon>
        <taxon>Metazoa</taxon>
        <taxon>Ecdysozoa</taxon>
        <taxon>Arthropoda</taxon>
        <taxon>Hexapoda</taxon>
        <taxon>Insecta</taxon>
        <taxon>Pterygota</taxon>
        <taxon>Neoptera</taxon>
        <taxon>Endopterygota</taxon>
        <taxon>Hymenoptera</taxon>
        <taxon>Apocrita</taxon>
        <taxon>Aculeata</taxon>
        <taxon>Formicoidea</taxon>
        <taxon>Formicidae</taxon>
        <taxon>Ponerinae</taxon>
        <taxon>Ponerini</taxon>
        <taxon>Dinoponera</taxon>
    </lineage>
</organism>
<dbReference type="RefSeq" id="XP_014478099.1">
    <property type="nucleotide sequence ID" value="XM_014622613.1"/>
</dbReference>
<evidence type="ECO:0000256" key="6">
    <source>
        <dbReference type="PROSITE-ProRule" id="PRU00552"/>
    </source>
</evidence>
<sequence>MLRYSAHDINKKSRTNDIKIQENVTFMEMGLPEKILDGLSLAGFQRPSPIQLKAIPLGRCGFDLIVRAKSGTGKTVVFGIIALEILDIEISSPQTLIVAPTREIAIQISDVLMTIGSEIKGLKVEYFVGGLPLDHDRKRLNECHIAVGAPGRIKHLIDKKLLKVSTIRLLVLDEADKLMEINFQQDINYIFSKLPSNKQIIASSATYPGDLETFLQTYMCSPELTSPDLDGPILIGVKQFLVVVPSHLNSMKQVQIKVNELKKIFTKIPFKQCIVFLNYQSRAQSVSNKINSMGFSSTYIVGSQDMAKRLEVMEKLRNFNCRIMMTTDLTARGIDVENVNMVVNLDVPAEATTYLHRIGRAGRYGSRGISITIVSERELPSFRKLLTFIGGSNFYLFKLGHDYTEDVWVDDTTIFEKVYSISKTNVTELSDIDQGILESENGAPMVISSSTKTLPSTGNNPLVNNGTNSSATKQDKCKSVSQKDSKCDQIITNEKIYTKQKKSYLDNKREELHNNEHDVRKIDLQQLEEFEEQEEISTAKSTQSDSSVSSEGIYRFTIKPYSNEPTVLEKLNENVVFEVDLSNIRDRELSSDEIKQICEYIKISDEKAERKEENDVLTAVVADDKISTEASQDTCAAKNSDSAPLNTKESDTRSRKWSELSADLSKYIEEFDENDDETPLKTAARWKEKLDFEIEFLSDTYTNMTDSIHKLVYEKHYCALRHFLIMQKRAFLFIFPELRTDEEINDTYVYSRLNSHNNLLGMYREIEQFKSRFDGSDGKFNAYFPYPTNVDERMPNLMMSDSEIDEYRKALQYLREHRDPSEKLSEIIDYIAFLSETKKHDLMKRIENQHLSFSDMKEFLKKEVGEISLKRIELSEDGVQQSKNLSDDAVQRDTTAEADVSRITMKHEDDSETQEAQEICTGEVTVHSQDRCQTSGDTKCDFSIDVISNDRNERVSNDSERLSSAEMRGRKSDDKKVSLASSVSSVLSSTLSDGDSGNEDKVFNHRERTKFASKGTRRKTNRSDTKRNQVRTKYIPVQTNNVLYNGVDKSYGEVNKCMTRGKDVPKNHTDNSDDDAVKYPSRMLGAAQAARMKAIPLRSLPDSFTTQRSLYSTFYSNAIFNPRLHARDYAFRTDNRNIGLDPLTCEFPNAEEANVSNRIGRFHPTIKHTTNSPLMQDTPNARRVSPNYMSQCPAREGTTGCHEKPRTRELYIDGSAYNDVDLRNSDVENFLLSLRMQTNQLHLQLYEAEMCGMWSSYEQ</sequence>
<dbReference type="CDD" id="cd18787">
    <property type="entry name" value="SF2_C_DEAD"/>
    <property type="match status" value="1"/>
</dbReference>
<dbReference type="SMART" id="SM00487">
    <property type="entry name" value="DEXDc"/>
    <property type="match status" value="1"/>
</dbReference>
<feature type="region of interest" description="Disordered" evidence="7">
    <location>
        <begin position="631"/>
        <end position="654"/>
    </location>
</feature>
<feature type="region of interest" description="Disordered" evidence="7">
    <location>
        <begin position="951"/>
        <end position="1028"/>
    </location>
</feature>
<dbReference type="Proteomes" id="UP000515204">
    <property type="component" value="Unplaced"/>
</dbReference>
<evidence type="ECO:0000256" key="4">
    <source>
        <dbReference type="ARBA" id="ARBA00022806"/>
    </source>
</evidence>
<evidence type="ECO:0000259" key="10">
    <source>
        <dbReference type="PROSITE" id="PS51195"/>
    </source>
</evidence>
<dbReference type="RefSeq" id="XP_014478108.1">
    <property type="nucleotide sequence ID" value="XM_014622622.1"/>
</dbReference>
<evidence type="ECO:0000256" key="1">
    <source>
        <dbReference type="ARBA" id="ARBA00012552"/>
    </source>
</evidence>
<dbReference type="InterPro" id="IPR014014">
    <property type="entry name" value="RNA_helicase_DEAD_Q_motif"/>
</dbReference>
<dbReference type="GO" id="GO:0003676">
    <property type="term" value="F:nucleic acid binding"/>
    <property type="evidence" value="ECO:0007669"/>
    <property type="project" value="InterPro"/>
</dbReference>
<dbReference type="SUPFAM" id="SSF52540">
    <property type="entry name" value="P-loop containing nucleoside triphosphate hydrolases"/>
    <property type="match status" value="1"/>
</dbReference>
<dbReference type="InterPro" id="IPR011545">
    <property type="entry name" value="DEAD/DEAH_box_helicase_dom"/>
</dbReference>
<feature type="compositionally biased region" description="Basic and acidic residues" evidence="7">
    <location>
        <begin position="998"/>
        <end position="1010"/>
    </location>
</feature>
<accession>A0A6P3XJD4</accession>
<dbReference type="CDD" id="cd17943">
    <property type="entry name" value="DEADc_DDX20"/>
    <property type="match status" value="1"/>
</dbReference>
<dbReference type="InterPro" id="IPR014001">
    <property type="entry name" value="Helicase_ATP-bd"/>
</dbReference>
<dbReference type="PANTHER" id="PTHR47959">
    <property type="entry name" value="ATP-DEPENDENT RNA HELICASE RHLE-RELATED"/>
    <property type="match status" value="1"/>
</dbReference>
<evidence type="ECO:0000313" key="14">
    <source>
        <dbReference type="RefSeq" id="XP_014478108.1"/>
    </source>
</evidence>
<dbReference type="EC" id="3.6.4.13" evidence="1"/>
<dbReference type="GO" id="GO:0016787">
    <property type="term" value="F:hydrolase activity"/>
    <property type="evidence" value="ECO:0007669"/>
    <property type="project" value="UniProtKB-KW"/>
</dbReference>
<evidence type="ECO:0000259" key="8">
    <source>
        <dbReference type="PROSITE" id="PS51192"/>
    </source>
</evidence>
<dbReference type="PROSITE" id="PS00039">
    <property type="entry name" value="DEAD_ATP_HELICASE"/>
    <property type="match status" value="1"/>
</dbReference>
<dbReference type="Gene3D" id="3.40.50.300">
    <property type="entry name" value="P-loop containing nucleotide triphosphate hydrolases"/>
    <property type="match status" value="2"/>
</dbReference>
<proteinExistence type="predicted"/>
<keyword evidence="5" id="KW-0067">ATP-binding</keyword>
<dbReference type="PANTHER" id="PTHR47959:SF1">
    <property type="entry name" value="ATP-DEPENDENT RNA HELICASE DBPA"/>
    <property type="match status" value="1"/>
</dbReference>
<feature type="region of interest" description="Disordered" evidence="7">
    <location>
        <begin position="452"/>
        <end position="478"/>
    </location>
</feature>
<dbReference type="GO" id="GO:0005524">
    <property type="term" value="F:ATP binding"/>
    <property type="evidence" value="ECO:0007669"/>
    <property type="project" value="UniProtKB-KW"/>
</dbReference>
<dbReference type="PROSITE" id="PS51192">
    <property type="entry name" value="HELICASE_ATP_BIND_1"/>
    <property type="match status" value="1"/>
</dbReference>
<dbReference type="GO" id="GO:0003724">
    <property type="term" value="F:RNA helicase activity"/>
    <property type="evidence" value="ECO:0007669"/>
    <property type="project" value="UniProtKB-EC"/>
</dbReference>
<keyword evidence="4" id="KW-0347">Helicase</keyword>
<dbReference type="OrthoDB" id="434041at2759"/>
<feature type="compositionally biased region" description="Low complexity" evidence="7">
    <location>
        <begin position="978"/>
        <end position="995"/>
    </location>
</feature>
<evidence type="ECO:0000256" key="2">
    <source>
        <dbReference type="ARBA" id="ARBA00022741"/>
    </source>
</evidence>
<evidence type="ECO:0000256" key="5">
    <source>
        <dbReference type="ARBA" id="ARBA00022840"/>
    </source>
</evidence>
<keyword evidence="2" id="KW-0547">Nucleotide-binding</keyword>
<dbReference type="InterPro" id="IPR001650">
    <property type="entry name" value="Helicase_C-like"/>
</dbReference>
<protein>
    <recommendedName>
        <fullName evidence="1">RNA helicase</fullName>
        <ecNumber evidence="1">3.6.4.13</ecNumber>
    </recommendedName>
</protein>
<dbReference type="GeneID" id="106746243"/>
<evidence type="ECO:0000313" key="11">
    <source>
        <dbReference type="Proteomes" id="UP000515204"/>
    </source>
</evidence>
<feature type="domain" description="Helicase C-terminal" evidence="9">
    <location>
        <begin position="260"/>
        <end position="413"/>
    </location>
</feature>
<evidence type="ECO:0000259" key="9">
    <source>
        <dbReference type="PROSITE" id="PS51194"/>
    </source>
</evidence>
<feature type="compositionally biased region" description="Polar residues" evidence="7">
    <location>
        <begin position="631"/>
        <end position="647"/>
    </location>
</feature>